<evidence type="ECO:0000256" key="4">
    <source>
        <dbReference type="ARBA" id="ARBA00022821"/>
    </source>
</evidence>
<comment type="domain">
    <text evidence="8">The C-terminus contains a calmodulin-binding domain, which binds calmodulin in a calcium-dependent fashion.</text>
</comment>
<sequence length="516" mass="59301">MGGREEEGRSLAETPTWAVATVITFMVTIGFLIHGGLVKFGKWLDRTKRKQLLAALDKIKEELMVFGLLSLLMGHWIVFVAKICVKSSAVSSRFYPCVASNYVKHEGFENQAVDLRSNHLNSSTARLLLEDVHQRFCPQEHQPFASYESLEQLHRLLFVLGITHVSYSFLAVALALIKIYSWRTWENHAKTMALRGLLTTDTSADPEDRGTGGVRMKRLTTFISHHTSHPWSQHRLLVWLVCPPVEFHSRQFWSSINQADYTALRLGFLTTHQLPFTYDFHNYMLRSMEEEFRDIVGISIPLWIFAITCIVLGFHGTNIYFWVSFLPAINAFEMATYIWSMWEIKDSSCFIGDRTFLITRLTFGIVSQFWCSFITFPLYVIVAQMGSKFKKTIVSENVRKSLHGWRRKVKTRHGRQPFRMLTMPSPVVNEGDENLESVSSTKGGRSTRFEGRFTPNQNLSLGQSEPNEVSSFNEKLQDQVCSAPQDEYSDERYDQEIKPSDDIDDHPVLPSKEQLN</sequence>
<feature type="transmembrane region" description="Helical" evidence="10">
    <location>
        <begin position="62"/>
        <end position="81"/>
    </location>
</feature>
<name>A0AAE2BYE0_9LAMI</name>
<feature type="transmembrane region" description="Helical" evidence="10">
    <location>
        <begin position="320"/>
        <end position="340"/>
    </location>
</feature>
<keyword evidence="3 8" id="KW-0812">Transmembrane</keyword>
<protein>
    <recommendedName>
        <fullName evidence="8">MLO-like protein</fullName>
    </recommendedName>
</protein>
<feature type="region of interest" description="Disordered" evidence="9">
    <location>
        <begin position="422"/>
        <end position="516"/>
    </location>
</feature>
<comment type="subcellular location">
    <subcellularLocation>
        <location evidence="1 8">Membrane</location>
        <topology evidence="1 8">Multi-pass membrane protein</topology>
    </subcellularLocation>
</comment>
<dbReference type="InterPro" id="IPR004326">
    <property type="entry name" value="Mlo"/>
</dbReference>
<comment type="caution">
    <text evidence="11">The sequence shown here is derived from an EMBL/GenBank/DDBJ whole genome shotgun (WGS) entry which is preliminary data.</text>
</comment>
<keyword evidence="7 8" id="KW-0568">Pathogenesis-related protein</keyword>
<evidence type="ECO:0000256" key="3">
    <source>
        <dbReference type="ARBA" id="ARBA00022692"/>
    </source>
</evidence>
<evidence type="ECO:0000256" key="1">
    <source>
        <dbReference type="ARBA" id="ARBA00004141"/>
    </source>
</evidence>
<feature type="transmembrane region" description="Helical" evidence="10">
    <location>
        <begin position="17"/>
        <end position="41"/>
    </location>
</feature>
<feature type="compositionally biased region" description="Basic and acidic residues" evidence="9">
    <location>
        <begin position="490"/>
        <end position="507"/>
    </location>
</feature>
<evidence type="ECO:0000256" key="2">
    <source>
        <dbReference type="ARBA" id="ARBA00006574"/>
    </source>
</evidence>
<comment type="similarity">
    <text evidence="2 8">Belongs to the MLO family.</text>
</comment>
<dbReference type="EMBL" id="JACGWL010000005">
    <property type="protein sequence ID" value="KAK4402050.1"/>
    <property type="molecule type" value="Genomic_DNA"/>
</dbReference>
<dbReference type="PANTHER" id="PTHR31942:SF62">
    <property type="entry name" value="MLO-LIKE PROTEIN"/>
    <property type="match status" value="1"/>
</dbReference>
<feature type="transmembrane region" description="Helical" evidence="10">
    <location>
        <begin position="361"/>
        <end position="382"/>
    </location>
</feature>
<dbReference type="GO" id="GO:0006952">
    <property type="term" value="P:defense response"/>
    <property type="evidence" value="ECO:0007669"/>
    <property type="project" value="UniProtKB-KW"/>
</dbReference>
<keyword evidence="4 8" id="KW-0611">Plant defense</keyword>
<dbReference type="PANTHER" id="PTHR31942">
    <property type="entry name" value="MLO-LIKE PROTEIN 1"/>
    <property type="match status" value="1"/>
</dbReference>
<gene>
    <name evidence="8" type="primary">MLO</name>
    <name evidence="11" type="ORF">Sango_0945700</name>
</gene>
<evidence type="ECO:0000313" key="12">
    <source>
        <dbReference type="Proteomes" id="UP001289374"/>
    </source>
</evidence>
<feature type="compositionally biased region" description="Polar residues" evidence="9">
    <location>
        <begin position="454"/>
        <end position="482"/>
    </location>
</feature>
<feature type="transmembrane region" description="Helical" evidence="10">
    <location>
        <begin position="156"/>
        <end position="177"/>
    </location>
</feature>
<evidence type="ECO:0000256" key="10">
    <source>
        <dbReference type="SAM" id="Phobius"/>
    </source>
</evidence>
<proteinExistence type="inferred from homology"/>
<dbReference type="Proteomes" id="UP001289374">
    <property type="component" value="Unassembled WGS sequence"/>
</dbReference>
<evidence type="ECO:0000256" key="5">
    <source>
        <dbReference type="ARBA" id="ARBA00022989"/>
    </source>
</evidence>
<reference evidence="11" key="1">
    <citation type="submission" date="2020-06" db="EMBL/GenBank/DDBJ databases">
        <authorList>
            <person name="Li T."/>
            <person name="Hu X."/>
            <person name="Zhang T."/>
            <person name="Song X."/>
            <person name="Zhang H."/>
            <person name="Dai N."/>
            <person name="Sheng W."/>
            <person name="Hou X."/>
            <person name="Wei L."/>
        </authorList>
    </citation>
    <scope>NUCLEOTIDE SEQUENCE</scope>
    <source>
        <strain evidence="11">K16</strain>
        <tissue evidence="11">Leaf</tissue>
    </source>
</reference>
<dbReference type="Pfam" id="PF03094">
    <property type="entry name" value="Mlo"/>
    <property type="match status" value="2"/>
</dbReference>
<feature type="transmembrane region" description="Helical" evidence="10">
    <location>
        <begin position="295"/>
        <end position="314"/>
    </location>
</feature>
<evidence type="ECO:0000256" key="8">
    <source>
        <dbReference type="RuleBase" id="RU280816"/>
    </source>
</evidence>
<comment type="function">
    <text evidence="8">May be involved in modulation of pathogen defense and leaf cell death.</text>
</comment>
<dbReference type="GO" id="GO:0005516">
    <property type="term" value="F:calmodulin binding"/>
    <property type="evidence" value="ECO:0007669"/>
    <property type="project" value="UniProtKB-KW"/>
</dbReference>
<keyword evidence="8" id="KW-0112">Calmodulin-binding</keyword>
<reference evidence="11" key="2">
    <citation type="journal article" date="2024" name="Plant">
        <title>Genomic evolution and insights into agronomic trait innovations of Sesamum species.</title>
        <authorList>
            <person name="Miao H."/>
            <person name="Wang L."/>
            <person name="Qu L."/>
            <person name="Liu H."/>
            <person name="Sun Y."/>
            <person name="Le M."/>
            <person name="Wang Q."/>
            <person name="Wei S."/>
            <person name="Zheng Y."/>
            <person name="Lin W."/>
            <person name="Duan Y."/>
            <person name="Cao H."/>
            <person name="Xiong S."/>
            <person name="Wang X."/>
            <person name="Wei L."/>
            <person name="Li C."/>
            <person name="Ma Q."/>
            <person name="Ju M."/>
            <person name="Zhao R."/>
            <person name="Li G."/>
            <person name="Mu C."/>
            <person name="Tian Q."/>
            <person name="Mei H."/>
            <person name="Zhang T."/>
            <person name="Gao T."/>
            <person name="Zhang H."/>
        </authorList>
    </citation>
    <scope>NUCLEOTIDE SEQUENCE</scope>
    <source>
        <strain evidence="11">K16</strain>
    </source>
</reference>
<dbReference type="AlphaFoldDB" id="A0AAE2BYE0"/>
<dbReference type="GO" id="GO:0016020">
    <property type="term" value="C:membrane"/>
    <property type="evidence" value="ECO:0007669"/>
    <property type="project" value="UniProtKB-SubCell"/>
</dbReference>
<evidence type="ECO:0000256" key="6">
    <source>
        <dbReference type="ARBA" id="ARBA00023136"/>
    </source>
</evidence>
<keyword evidence="12" id="KW-1185">Reference proteome</keyword>
<evidence type="ECO:0000256" key="9">
    <source>
        <dbReference type="SAM" id="MobiDB-lite"/>
    </source>
</evidence>
<evidence type="ECO:0000256" key="7">
    <source>
        <dbReference type="ARBA" id="ARBA00023265"/>
    </source>
</evidence>
<organism evidence="11 12">
    <name type="scientific">Sesamum angolense</name>
    <dbReference type="NCBI Taxonomy" id="2727404"/>
    <lineage>
        <taxon>Eukaryota</taxon>
        <taxon>Viridiplantae</taxon>
        <taxon>Streptophyta</taxon>
        <taxon>Embryophyta</taxon>
        <taxon>Tracheophyta</taxon>
        <taxon>Spermatophyta</taxon>
        <taxon>Magnoliopsida</taxon>
        <taxon>eudicotyledons</taxon>
        <taxon>Gunneridae</taxon>
        <taxon>Pentapetalae</taxon>
        <taxon>asterids</taxon>
        <taxon>lamiids</taxon>
        <taxon>Lamiales</taxon>
        <taxon>Pedaliaceae</taxon>
        <taxon>Sesamum</taxon>
    </lineage>
</organism>
<keyword evidence="5 8" id="KW-1133">Transmembrane helix</keyword>
<accession>A0AAE2BYE0</accession>
<evidence type="ECO:0000313" key="11">
    <source>
        <dbReference type="EMBL" id="KAK4402050.1"/>
    </source>
</evidence>
<keyword evidence="6 8" id="KW-0472">Membrane</keyword>